<dbReference type="Gene3D" id="3.30.450.20">
    <property type="entry name" value="PAS domain"/>
    <property type="match status" value="1"/>
</dbReference>
<keyword evidence="1" id="KW-0597">Phosphoprotein</keyword>
<dbReference type="InterPro" id="IPR050706">
    <property type="entry name" value="Cyclic-di-GMP_PDE-like"/>
</dbReference>
<dbReference type="PROSITE" id="PS50110">
    <property type="entry name" value="RESPONSE_REGULATORY"/>
    <property type="match status" value="1"/>
</dbReference>
<organism evidence="5 6">
    <name type="scientific">Aliikangiella marina</name>
    <dbReference type="NCBI Taxonomy" id="1712262"/>
    <lineage>
        <taxon>Bacteria</taxon>
        <taxon>Pseudomonadati</taxon>
        <taxon>Pseudomonadota</taxon>
        <taxon>Gammaproteobacteria</taxon>
        <taxon>Oceanospirillales</taxon>
        <taxon>Pleioneaceae</taxon>
        <taxon>Aliikangiella</taxon>
    </lineage>
</organism>
<dbReference type="Gene3D" id="3.40.50.2300">
    <property type="match status" value="1"/>
</dbReference>
<evidence type="ECO:0000259" key="3">
    <source>
        <dbReference type="PROSITE" id="PS50883"/>
    </source>
</evidence>
<feature type="domain" description="Response regulatory" evidence="2">
    <location>
        <begin position="9"/>
        <end position="125"/>
    </location>
</feature>
<dbReference type="SUPFAM" id="SSF141868">
    <property type="entry name" value="EAL domain-like"/>
    <property type="match status" value="1"/>
</dbReference>
<dbReference type="PROSITE" id="PS50887">
    <property type="entry name" value="GGDEF"/>
    <property type="match status" value="1"/>
</dbReference>
<dbReference type="Pfam" id="PF00990">
    <property type="entry name" value="GGDEF"/>
    <property type="match status" value="1"/>
</dbReference>
<dbReference type="OrthoDB" id="7052318at2"/>
<reference evidence="5 6" key="1">
    <citation type="submission" date="2019-06" db="EMBL/GenBank/DDBJ databases">
        <title>Draft genome of Aliikangiella marina GYP-15.</title>
        <authorList>
            <person name="Wang G."/>
        </authorList>
    </citation>
    <scope>NUCLEOTIDE SEQUENCE [LARGE SCALE GENOMIC DNA]</scope>
    <source>
        <strain evidence="5 6">GYP-15</strain>
    </source>
</reference>
<evidence type="ECO:0000313" key="6">
    <source>
        <dbReference type="Proteomes" id="UP000317839"/>
    </source>
</evidence>
<dbReference type="SUPFAM" id="SSF55073">
    <property type="entry name" value="Nucleotide cyclase"/>
    <property type="match status" value="1"/>
</dbReference>
<feature type="domain" description="EAL" evidence="3">
    <location>
        <begin position="439"/>
        <end position="690"/>
    </location>
</feature>
<dbReference type="PROSITE" id="PS50883">
    <property type="entry name" value="EAL"/>
    <property type="match status" value="1"/>
</dbReference>
<evidence type="ECO:0000256" key="1">
    <source>
        <dbReference type="PROSITE-ProRule" id="PRU00169"/>
    </source>
</evidence>
<dbReference type="Gene3D" id="3.30.70.270">
    <property type="match status" value="1"/>
</dbReference>
<feature type="domain" description="GGDEF" evidence="4">
    <location>
        <begin position="298"/>
        <end position="429"/>
    </location>
</feature>
<feature type="modified residue" description="4-aspartylphosphate" evidence="1">
    <location>
        <position position="60"/>
    </location>
</feature>
<sequence length="690" mass="77046">MTAKIKTIHLLLLEPSSNQAEVIINSLRNRGFAVRATQVLTTEELSTALEKGVSDLLIADLEHQELSAKQAIEQIDSFGRDIPCIVMMNEHSDDILIECMRYGAVDGVTKANLDLLCLKVERELASLETRRGKTQSDLQLKATEKRCTLLLDNSQDAIAYVHDGMHVYANNAYLELFEYSDHDELLCVPALDMIAKESQDEFRQYLKSISATSDQQNFSFTGTKSDLSHFEAIMTLSTANYDDEVCTQLLIRPAADNAELEEKLKELSAQDTLTDLYNKNYFTDQLQHAIESANDQAETYSVLYITYDQHEQILGEYGIAGADQITVDCSKWLSEQVKEEFLLARIGDHSFSMLLPNSAGIKSRDMAQELCEKVSSHLFDIEGHTIKITFSIGICPVGDSSSDPAQILSDAISASARVDNGNGFKVFNKAVRAAGSEQDVQMLDKVQEAIESGRIQLMYQPIVKLHGEEKLLYQVLLRLSDEKGNMLESSKVFPVAKAAGLGEKLDRWIIKQSLKSILTQKVDKKTQLFVNLSSVSLIDKNIVNFIEKTITASGLPKESIVFQIEEGDAVNHLKRVIALCAELRSKGFALCLSNFGAQPDQKTLVDQLDVNFVKVADEKVKSLHTDSESAEFVQELLNEIHNRDKHSIIPKVEEAAMLAALWPLNVKYIQGYYLQRPSLKMDYDFASGGF</sequence>
<dbReference type="Pfam" id="PF00563">
    <property type="entry name" value="EAL"/>
    <property type="match status" value="1"/>
</dbReference>
<dbReference type="InterPro" id="IPR035919">
    <property type="entry name" value="EAL_sf"/>
</dbReference>
<dbReference type="GO" id="GO:0071111">
    <property type="term" value="F:cyclic-guanylate-specific phosphodiesterase activity"/>
    <property type="evidence" value="ECO:0007669"/>
    <property type="project" value="InterPro"/>
</dbReference>
<evidence type="ECO:0000259" key="2">
    <source>
        <dbReference type="PROSITE" id="PS50110"/>
    </source>
</evidence>
<dbReference type="Proteomes" id="UP000317839">
    <property type="component" value="Unassembled WGS sequence"/>
</dbReference>
<dbReference type="PANTHER" id="PTHR33121">
    <property type="entry name" value="CYCLIC DI-GMP PHOSPHODIESTERASE PDEF"/>
    <property type="match status" value="1"/>
</dbReference>
<dbReference type="GO" id="GO:0000160">
    <property type="term" value="P:phosphorelay signal transduction system"/>
    <property type="evidence" value="ECO:0007669"/>
    <property type="project" value="InterPro"/>
</dbReference>
<dbReference type="InterPro" id="IPR001633">
    <property type="entry name" value="EAL_dom"/>
</dbReference>
<dbReference type="SMART" id="SM00267">
    <property type="entry name" value="GGDEF"/>
    <property type="match status" value="1"/>
</dbReference>
<dbReference type="CDD" id="cd01948">
    <property type="entry name" value="EAL"/>
    <property type="match status" value="1"/>
</dbReference>
<dbReference type="InterPro" id="IPR000160">
    <property type="entry name" value="GGDEF_dom"/>
</dbReference>
<comment type="caution">
    <text evidence="5">The sequence shown here is derived from an EMBL/GenBank/DDBJ whole genome shotgun (WGS) entry which is preliminary data.</text>
</comment>
<dbReference type="Gene3D" id="3.20.20.450">
    <property type="entry name" value="EAL domain"/>
    <property type="match status" value="1"/>
</dbReference>
<dbReference type="CDD" id="cd00156">
    <property type="entry name" value="REC"/>
    <property type="match status" value="1"/>
</dbReference>
<dbReference type="InterPro" id="IPR035965">
    <property type="entry name" value="PAS-like_dom_sf"/>
</dbReference>
<dbReference type="CDD" id="cd01949">
    <property type="entry name" value="GGDEF"/>
    <property type="match status" value="1"/>
</dbReference>
<evidence type="ECO:0000313" key="5">
    <source>
        <dbReference type="EMBL" id="TQV73041.1"/>
    </source>
</evidence>
<dbReference type="SUPFAM" id="SSF55785">
    <property type="entry name" value="PYP-like sensor domain (PAS domain)"/>
    <property type="match status" value="1"/>
</dbReference>
<proteinExistence type="predicted"/>
<dbReference type="SUPFAM" id="SSF52172">
    <property type="entry name" value="CheY-like"/>
    <property type="match status" value="1"/>
</dbReference>
<evidence type="ECO:0000259" key="4">
    <source>
        <dbReference type="PROSITE" id="PS50887"/>
    </source>
</evidence>
<name>A0A545T740_9GAMM</name>
<accession>A0A545T740</accession>
<dbReference type="AlphaFoldDB" id="A0A545T740"/>
<dbReference type="NCBIfam" id="TIGR00254">
    <property type="entry name" value="GGDEF"/>
    <property type="match status" value="1"/>
</dbReference>
<dbReference type="InterPro" id="IPR011006">
    <property type="entry name" value="CheY-like_superfamily"/>
</dbReference>
<dbReference type="RefSeq" id="WP_142943179.1">
    <property type="nucleotide sequence ID" value="NZ_VIKR01000004.1"/>
</dbReference>
<dbReference type="PANTHER" id="PTHR33121:SF23">
    <property type="entry name" value="CYCLIC DI-GMP PHOSPHODIESTERASE PDEB"/>
    <property type="match status" value="1"/>
</dbReference>
<protein>
    <submittedName>
        <fullName evidence="5">EAL domain-containing protein</fullName>
    </submittedName>
</protein>
<dbReference type="InterPro" id="IPR029787">
    <property type="entry name" value="Nucleotide_cyclase"/>
</dbReference>
<gene>
    <name evidence="5" type="ORF">FLL45_16400</name>
</gene>
<dbReference type="InterPro" id="IPR001789">
    <property type="entry name" value="Sig_transdc_resp-reg_receiver"/>
</dbReference>
<keyword evidence="6" id="KW-1185">Reference proteome</keyword>
<dbReference type="SMART" id="SM00052">
    <property type="entry name" value="EAL"/>
    <property type="match status" value="1"/>
</dbReference>
<dbReference type="InterPro" id="IPR043128">
    <property type="entry name" value="Rev_trsase/Diguanyl_cyclase"/>
</dbReference>
<dbReference type="EMBL" id="VIKR01000004">
    <property type="protein sequence ID" value="TQV73041.1"/>
    <property type="molecule type" value="Genomic_DNA"/>
</dbReference>